<dbReference type="RefSeq" id="WP_012786283.1">
    <property type="nucleotide sequence ID" value="NC_013131.1"/>
</dbReference>
<dbReference type="OrthoDB" id="128186at2"/>
<dbReference type="PANTHER" id="PTHR48081:SF30">
    <property type="entry name" value="ACETYL-HYDROLASE LIPR-RELATED"/>
    <property type="match status" value="1"/>
</dbReference>
<dbReference type="STRING" id="479433.Caci_2071"/>
<keyword evidence="2 5" id="KW-0378">Hydrolase</keyword>
<dbReference type="PROSITE" id="PS01174">
    <property type="entry name" value="LIPASE_GDXG_SER"/>
    <property type="match status" value="1"/>
</dbReference>
<organism evidence="5 6">
    <name type="scientific">Catenulispora acidiphila (strain DSM 44928 / JCM 14897 / NBRC 102108 / NRRL B-24433 / ID139908)</name>
    <dbReference type="NCBI Taxonomy" id="479433"/>
    <lineage>
        <taxon>Bacteria</taxon>
        <taxon>Bacillati</taxon>
        <taxon>Actinomycetota</taxon>
        <taxon>Actinomycetes</taxon>
        <taxon>Catenulisporales</taxon>
        <taxon>Catenulisporaceae</taxon>
        <taxon>Catenulispora</taxon>
    </lineage>
</organism>
<dbReference type="EMBL" id="CP001700">
    <property type="protein sequence ID" value="ACU70990.1"/>
    <property type="molecule type" value="Genomic_DNA"/>
</dbReference>
<dbReference type="SUPFAM" id="SSF53474">
    <property type="entry name" value="alpha/beta-Hydrolases"/>
    <property type="match status" value="1"/>
</dbReference>
<evidence type="ECO:0000313" key="5">
    <source>
        <dbReference type="EMBL" id="ACU70990.1"/>
    </source>
</evidence>
<dbReference type="HOGENOM" id="CLU_012494_13_1_11"/>
<dbReference type="Proteomes" id="UP000000851">
    <property type="component" value="Chromosome"/>
</dbReference>
<evidence type="ECO:0000313" key="6">
    <source>
        <dbReference type="Proteomes" id="UP000000851"/>
    </source>
</evidence>
<evidence type="ECO:0000259" key="4">
    <source>
        <dbReference type="Pfam" id="PF07859"/>
    </source>
</evidence>
<sequence>MTRAQRLELDAMLRKGAHDFEPLPVEQMRTGFAAMMARFPVPTDVRRTPAELAGRPAIRVEPDGVDRQARPGTILYFHGGSFSLGSPETGMVNTANLVRRTGVPALSLDYRLAPEHPFPAAIEDCVAAYRSLLDAGTDPASIVFAGDSAGGGLAVTTSLAARDAGLPLPAALLAFSPCFDHTRSGASMVTKEGIDPYFTGEALDYTAEMYLAGQDPAQPLLAPAVHADLTGLPPILLQVGTHELLLDDAVRFAARAVEAEVDVILDVTAGVPHVFQAFAGVLGEADQALERAALFLTQHLGAASGTAPRPAATTRSEYPMV</sequence>
<dbReference type="Pfam" id="PF07859">
    <property type="entry name" value="Abhydrolase_3"/>
    <property type="match status" value="1"/>
</dbReference>
<evidence type="ECO:0000256" key="2">
    <source>
        <dbReference type="ARBA" id="ARBA00022801"/>
    </source>
</evidence>
<dbReference type="InParanoid" id="C7QG13"/>
<dbReference type="InterPro" id="IPR002168">
    <property type="entry name" value="Lipase_GDXG_HIS_AS"/>
</dbReference>
<protein>
    <submittedName>
        <fullName evidence="5">Alpha/beta hydrolase fold protein-3 domain protein</fullName>
    </submittedName>
</protein>
<feature type="domain" description="Alpha/beta hydrolase fold-3" evidence="4">
    <location>
        <begin position="74"/>
        <end position="276"/>
    </location>
</feature>
<dbReference type="Gene3D" id="3.40.50.1820">
    <property type="entry name" value="alpha/beta hydrolase"/>
    <property type="match status" value="1"/>
</dbReference>
<dbReference type="PROSITE" id="PS01173">
    <property type="entry name" value="LIPASE_GDXG_HIS"/>
    <property type="match status" value="1"/>
</dbReference>
<name>C7QG13_CATAD</name>
<comment type="similarity">
    <text evidence="1">Belongs to the 'GDXG' lipolytic enzyme family.</text>
</comment>
<dbReference type="eggNOG" id="COG0657">
    <property type="taxonomic scope" value="Bacteria"/>
</dbReference>
<evidence type="ECO:0000256" key="3">
    <source>
        <dbReference type="PROSITE-ProRule" id="PRU10038"/>
    </source>
</evidence>
<dbReference type="InterPro" id="IPR050300">
    <property type="entry name" value="GDXG_lipolytic_enzyme"/>
</dbReference>
<dbReference type="KEGG" id="cai:Caci_2071"/>
<gene>
    <name evidence="5" type="ordered locus">Caci_2071</name>
</gene>
<feature type="active site" evidence="3">
    <location>
        <position position="148"/>
    </location>
</feature>
<dbReference type="InterPro" id="IPR029058">
    <property type="entry name" value="AB_hydrolase_fold"/>
</dbReference>
<dbReference type="PANTHER" id="PTHR48081">
    <property type="entry name" value="AB HYDROLASE SUPERFAMILY PROTEIN C4A8.06C"/>
    <property type="match status" value="1"/>
</dbReference>
<keyword evidence="6" id="KW-1185">Reference proteome</keyword>
<proteinExistence type="inferred from homology"/>
<accession>C7QG13</accession>
<dbReference type="GO" id="GO:0004806">
    <property type="term" value="F:triacylglycerol lipase activity"/>
    <property type="evidence" value="ECO:0007669"/>
    <property type="project" value="TreeGrafter"/>
</dbReference>
<dbReference type="InterPro" id="IPR033140">
    <property type="entry name" value="Lipase_GDXG_put_SER_AS"/>
</dbReference>
<dbReference type="AlphaFoldDB" id="C7QG13"/>
<reference evidence="5 6" key="1">
    <citation type="journal article" date="2009" name="Stand. Genomic Sci.">
        <title>Complete genome sequence of Catenulispora acidiphila type strain (ID 139908).</title>
        <authorList>
            <person name="Copeland A."/>
            <person name="Lapidus A."/>
            <person name="Glavina Del Rio T."/>
            <person name="Nolan M."/>
            <person name="Lucas S."/>
            <person name="Chen F."/>
            <person name="Tice H."/>
            <person name="Cheng J.F."/>
            <person name="Bruce D."/>
            <person name="Goodwin L."/>
            <person name="Pitluck S."/>
            <person name="Mikhailova N."/>
            <person name="Pati A."/>
            <person name="Ivanova N."/>
            <person name="Mavromatis K."/>
            <person name="Chen A."/>
            <person name="Palaniappan K."/>
            <person name="Chain P."/>
            <person name="Land M."/>
            <person name="Hauser L."/>
            <person name="Chang Y.J."/>
            <person name="Jeffries C.D."/>
            <person name="Chertkov O."/>
            <person name="Brettin T."/>
            <person name="Detter J.C."/>
            <person name="Han C."/>
            <person name="Ali Z."/>
            <person name="Tindall B.J."/>
            <person name="Goker M."/>
            <person name="Bristow J."/>
            <person name="Eisen J.A."/>
            <person name="Markowitz V."/>
            <person name="Hugenholtz P."/>
            <person name="Kyrpides N.C."/>
            <person name="Klenk H.P."/>
        </authorList>
    </citation>
    <scope>NUCLEOTIDE SEQUENCE [LARGE SCALE GENOMIC DNA]</scope>
    <source>
        <strain evidence="6">DSM 44928 / JCM 14897 / NBRC 102108 / NRRL B-24433 / ID139908</strain>
    </source>
</reference>
<dbReference type="InterPro" id="IPR013094">
    <property type="entry name" value="AB_hydrolase_3"/>
</dbReference>
<evidence type="ECO:0000256" key="1">
    <source>
        <dbReference type="ARBA" id="ARBA00010515"/>
    </source>
</evidence>